<protein>
    <submittedName>
        <fullName evidence="6">IS66 family transposase</fullName>
    </submittedName>
</protein>
<proteinExistence type="predicted"/>
<evidence type="ECO:0000259" key="2">
    <source>
        <dbReference type="Pfam" id="PF03050"/>
    </source>
</evidence>
<dbReference type="NCBIfam" id="NF033517">
    <property type="entry name" value="transpos_IS66"/>
    <property type="match status" value="1"/>
</dbReference>
<dbReference type="RefSeq" id="WP_134697346.1">
    <property type="nucleotide sequence ID" value="NZ_QORJ01000096.1"/>
</dbReference>
<evidence type="ECO:0000313" key="7">
    <source>
        <dbReference type="Proteomes" id="UP000297720"/>
    </source>
</evidence>
<evidence type="ECO:0000259" key="4">
    <source>
        <dbReference type="Pfam" id="PF20042"/>
    </source>
</evidence>
<organism evidence="6 8">
    <name type="scientific">Aeromonas taiwanensis</name>
    <dbReference type="NCBI Taxonomy" id="633417"/>
    <lineage>
        <taxon>Bacteria</taxon>
        <taxon>Pseudomonadati</taxon>
        <taxon>Pseudomonadota</taxon>
        <taxon>Gammaproteobacteria</taxon>
        <taxon>Aeromonadales</taxon>
        <taxon>Aeromonadaceae</taxon>
        <taxon>Aeromonas</taxon>
    </lineage>
</organism>
<sequence length="473" mass="53464">MTKKQSTPAVPPLTLEQAHELIYKLLDRIAELEDRLNQHSGNSSKPPSSDGPGSTPPARPRPASGKKRGAQPGHKGQRRERHPHDARLSVEAYYPAPDCPCCGGKVLAHDRPYRAHQVFDLPEVSYFVTEHQLFRATCTRCITTVEAALPDEVSDTQMGPNLLSYIALQSGQFHQSVTQIQLQLKQHFGLGFSRGAISEAQGRVSAMLTPTHQAIKQQVQSASLVHADETHHQRGGERRWMWMALSKVAVCFMTAYGRGIDAAKRLLGSELAGVLVTDQYAAYRFVDASQRQLCWAHVLRNVAAIAQSGEQVNQSVGARLVLLADSVFRARHRYENGALSKACYLHRLRRYRQSWRKQLEQGSIRCSKRYRGRCEWLIKDDEMLWRFMNDDDIPLTNNEAERALRGYVLWRKGSYGVCSHRGELFRQRILSLVETAKRLGRCPQEWLRAIVRACIEKTDYPIPSELCASSPCR</sequence>
<feature type="domain" description="Transposase IS66 central" evidence="2">
    <location>
        <begin position="157"/>
        <end position="422"/>
    </location>
</feature>
<dbReference type="OrthoDB" id="9800877at2"/>
<gene>
    <name evidence="5" type="ORF">DRM93_22030</name>
    <name evidence="6" type="ORF">DRM94_22030</name>
</gene>
<accession>A0A5F0K0S3</accession>
<keyword evidence="7" id="KW-1185">Reference proteome</keyword>
<evidence type="ECO:0000259" key="3">
    <source>
        <dbReference type="Pfam" id="PF13005"/>
    </source>
</evidence>
<dbReference type="Pfam" id="PF13005">
    <property type="entry name" value="zf-IS66"/>
    <property type="match status" value="1"/>
</dbReference>
<feature type="compositionally biased region" description="Basic residues" evidence="1">
    <location>
        <begin position="64"/>
        <end position="81"/>
    </location>
</feature>
<evidence type="ECO:0000313" key="5">
    <source>
        <dbReference type="EMBL" id="TFF69611.1"/>
    </source>
</evidence>
<dbReference type="EMBL" id="QORK01000104">
    <property type="protein sequence ID" value="TFF72387.1"/>
    <property type="molecule type" value="Genomic_DNA"/>
</dbReference>
<dbReference type="InterPro" id="IPR004291">
    <property type="entry name" value="Transposase_IS66_central"/>
</dbReference>
<dbReference type="AlphaFoldDB" id="A0A5F0K0S3"/>
<dbReference type="Pfam" id="PF03050">
    <property type="entry name" value="DDE_Tnp_IS66"/>
    <property type="match status" value="1"/>
</dbReference>
<comment type="caution">
    <text evidence="6">The sequence shown here is derived from an EMBL/GenBank/DDBJ whole genome shotgun (WGS) entry which is preliminary data.</text>
</comment>
<dbReference type="Pfam" id="PF20042">
    <property type="entry name" value="DUF6444"/>
    <property type="match status" value="1"/>
</dbReference>
<dbReference type="InterPro" id="IPR052344">
    <property type="entry name" value="Transposase-related"/>
</dbReference>
<dbReference type="InterPro" id="IPR024474">
    <property type="entry name" value="Znf_dom_IS66"/>
</dbReference>
<dbReference type="PANTHER" id="PTHR33678:SF2">
    <property type="match status" value="1"/>
</dbReference>
<evidence type="ECO:0000313" key="6">
    <source>
        <dbReference type="EMBL" id="TFF72387.1"/>
    </source>
</evidence>
<feature type="domain" description="Transposase IS66 zinc-finger binding" evidence="3">
    <location>
        <begin position="99"/>
        <end position="141"/>
    </location>
</feature>
<feature type="region of interest" description="Disordered" evidence="1">
    <location>
        <begin position="34"/>
        <end position="86"/>
    </location>
</feature>
<name>A0A5F0K0S3_9GAMM</name>
<reference evidence="6 8" key="1">
    <citation type="submission" date="2018-06" db="EMBL/GenBank/DDBJ databases">
        <title>Occurrence of a novel blaKPC-2- and qnrS2- harbouring IncP6 plasmid from Aeromonas taiwanensis isolates recovered from the river sediments.</title>
        <authorList>
            <person name="Zheng B."/>
            <person name="Yu X."/>
            <person name="Xiao Y."/>
        </authorList>
    </citation>
    <scope>NUCLEOTIDE SEQUENCE [LARGE SCALE GENOMIC DNA]</scope>
    <source>
        <strain evidence="5 7">1713</strain>
        <strain evidence="6 8">198</strain>
    </source>
</reference>
<feature type="domain" description="DUF6444" evidence="4">
    <location>
        <begin position="23"/>
        <end position="80"/>
    </location>
</feature>
<dbReference type="Proteomes" id="UP000297720">
    <property type="component" value="Unassembled WGS sequence"/>
</dbReference>
<dbReference type="PANTHER" id="PTHR33678">
    <property type="entry name" value="BLL1576 PROTEIN"/>
    <property type="match status" value="1"/>
</dbReference>
<evidence type="ECO:0000256" key="1">
    <source>
        <dbReference type="SAM" id="MobiDB-lite"/>
    </source>
</evidence>
<dbReference type="Proteomes" id="UP000297914">
    <property type="component" value="Unassembled WGS sequence"/>
</dbReference>
<dbReference type="InterPro" id="IPR045618">
    <property type="entry name" value="DUF6444"/>
</dbReference>
<dbReference type="EMBL" id="QORL01000104">
    <property type="protein sequence ID" value="TFF69611.1"/>
    <property type="molecule type" value="Genomic_DNA"/>
</dbReference>
<feature type="compositionally biased region" description="Low complexity" evidence="1">
    <location>
        <begin position="40"/>
        <end position="53"/>
    </location>
</feature>
<evidence type="ECO:0000313" key="8">
    <source>
        <dbReference type="Proteomes" id="UP000297914"/>
    </source>
</evidence>